<feature type="compositionally biased region" description="Low complexity" evidence="1">
    <location>
        <begin position="73"/>
        <end position="84"/>
    </location>
</feature>
<feature type="compositionally biased region" description="Pro residues" evidence="1">
    <location>
        <begin position="57"/>
        <end position="67"/>
    </location>
</feature>
<evidence type="ECO:0000313" key="3">
    <source>
        <dbReference type="Proteomes" id="UP001165080"/>
    </source>
</evidence>
<organism evidence="2 3">
    <name type="scientific">Pleodorina starrii</name>
    <dbReference type="NCBI Taxonomy" id="330485"/>
    <lineage>
        <taxon>Eukaryota</taxon>
        <taxon>Viridiplantae</taxon>
        <taxon>Chlorophyta</taxon>
        <taxon>core chlorophytes</taxon>
        <taxon>Chlorophyceae</taxon>
        <taxon>CS clade</taxon>
        <taxon>Chlamydomonadales</taxon>
        <taxon>Volvocaceae</taxon>
        <taxon>Pleodorina</taxon>
    </lineage>
</organism>
<protein>
    <submittedName>
        <fullName evidence="2">Uncharacterized protein</fullName>
    </submittedName>
</protein>
<evidence type="ECO:0000313" key="2">
    <source>
        <dbReference type="EMBL" id="GLC57074.1"/>
    </source>
</evidence>
<reference evidence="2 3" key="1">
    <citation type="journal article" date="2023" name="Commun. Biol.">
        <title>Reorganization of the ancestral sex-determining regions during the evolution of trioecy in Pleodorina starrii.</title>
        <authorList>
            <person name="Takahashi K."/>
            <person name="Suzuki S."/>
            <person name="Kawai-Toyooka H."/>
            <person name="Yamamoto K."/>
            <person name="Hamaji T."/>
            <person name="Ootsuki R."/>
            <person name="Yamaguchi H."/>
            <person name="Kawachi M."/>
            <person name="Higashiyama T."/>
            <person name="Nozaki H."/>
        </authorList>
    </citation>
    <scope>NUCLEOTIDE SEQUENCE [LARGE SCALE GENOMIC DNA]</scope>
    <source>
        <strain evidence="2 3">NIES-4479</strain>
    </source>
</reference>
<dbReference type="AlphaFoldDB" id="A0A9W6F5J6"/>
<feature type="compositionally biased region" description="Low complexity" evidence="1">
    <location>
        <begin position="96"/>
        <end position="105"/>
    </location>
</feature>
<dbReference type="OrthoDB" id="535679at2759"/>
<dbReference type="Proteomes" id="UP001165080">
    <property type="component" value="Unassembled WGS sequence"/>
</dbReference>
<comment type="caution">
    <text evidence="2">The sequence shown here is derived from an EMBL/GenBank/DDBJ whole genome shotgun (WGS) entry which is preliminary data.</text>
</comment>
<sequence length="187" mass="19788">MACAAVAMPCPVPSQKFKGDSSELLDKLVEVCNSVKPVSNAKVVERELQPFCFDNAPPLPKAGPRSPPKGRSPRSSPPKQQKASGASSPGQRKMQSASSASPPRRGSLDSAAHRTPKQQPLPSKSHFMSLESAEDLVRVLRGTTNMTPQPSSSASARACPGFFSSPRPCDIPMPTNTLLVKATLVKA</sequence>
<dbReference type="EMBL" id="BRXU01000017">
    <property type="protein sequence ID" value="GLC57074.1"/>
    <property type="molecule type" value="Genomic_DNA"/>
</dbReference>
<evidence type="ECO:0000256" key="1">
    <source>
        <dbReference type="SAM" id="MobiDB-lite"/>
    </source>
</evidence>
<keyword evidence="3" id="KW-1185">Reference proteome</keyword>
<proteinExistence type="predicted"/>
<name>A0A9W6F5J6_9CHLO</name>
<feature type="compositionally biased region" description="Polar residues" evidence="1">
    <location>
        <begin position="85"/>
        <end position="95"/>
    </location>
</feature>
<accession>A0A9W6F5J6</accession>
<gene>
    <name evidence="2" type="primary">PLEST003234</name>
    <name evidence="2" type="ORF">PLESTB_001180200</name>
</gene>
<feature type="region of interest" description="Disordered" evidence="1">
    <location>
        <begin position="52"/>
        <end position="132"/>
    </location>
</feature>